<name>A0A0D8HKR8_9ACTN</name>
<evidence type="ECO:0000256" key="3">
    <source>
        <dbReference type="ARBA" id="ARBA00012274"/>
    </source>
</evidence>
<feature type="domain" description="TSCPD" evidence="14">
    <location>
        <begin position="114"/>
        <end position="215"/>
    </location>
</feature>
<dbReference type="AlphaFoldDB" id="A0A0D8HKR8"/>
<dbReference type="InterPro" id="IPR024434">
    <property type="entry name" value="TSCPD_dom"/>
</dbReference>
<sequence>MMSAVQPFLSGAISKTANLPEETIVEEVEETYIEAWELGLMAVVLYRDNCKVSQPLSSTKDLATQDTTSETETWEALAAEAEAECSTLRHRVAGLEEELSKPKVISPVRSRLPRHRRSRTYAFRVGEAEGYVTVGEYDDGRPGELFAKVSKQGSTSAGVMDAFSIAISLGLQHGVPLETYVRKFTNMRFEPAGMTDDPDLRIASSLVDCIFRRVAID</sequence>
<keyword evidence="6" id="KW-0237">DNA synthesis</keyword>
<dbReference type="Gene3D" id="3.20.70.20">
    <property type="match status" value="1"/>
</dbReference>
<proteinExistence type="inferred from homology"/>
<dbReference type="GO" id="GO:0000166">
    <property type="term" value="F:nucleotide binding"/>
    <property type="evidence" value="ECO:0007669"/>
    <property type="project" value="UniProtKB-KW"/>
</dbReference>
<evidence type="ECO:0000256" key="10">
    <source>
        <dbReference type="ARBA" id="ARBA00025437"/>
    </source>
</evidence>
<evidence type="ECO:0000256" key="5">
    <source>
        <dbReference type="ARBA" id="ARBA00022628"/>
    </source>
</evidence>
<evidence type="ECO:0000256" key="2">
    <source>
        <dbReference type="ARBA" id="ARBA00007405"/>
    </source>
</evidence>
<keyword evidence="5" id="KW-0846">Cobalamin</keyword>
<evidence type="ECO:0000259" key="14">
    <source>
        <dbReference type="Pfam" id="PF12637"/>
    </source>
</evidence>
<evidence type="ECO:0000256" key="6">
    <source>
        <dbReference type="ARBA" id="ARBA00022634"/>
    </source>
</evidence>
<feature type="domain" description="Ribonucleotide reductase large subunit C-terminal" evidence="13">
    <location>
        <begin position="1"/>
        <end position="46"/>
    </location>
</feature>
<dbReference type="STRING" id="1280514.AXFE_06030"/>
<comment type="similarity">
    <text evidence="2">Belongs to the ribonucleoside diphosphate reductase class-2 family.</text>
</comment>
<keyword evidence="8 15" id="KW-0560">Oxidoreductase</keyword>
<keyword evidence="16" id="KW-1185">Reference proteome</keyword>
<dbReference type="Proteomes" id="UP000032360">
    <property type="component" value="Unassembled WGS sequence"/>
</dbReference>
<evidence type="ECO:0000256" key="9">
    <source>
        <dbReference type="ARBA" id="ARBA00023285"/>
    </source>
</evidence>
<dbReference type="SUPFAM" id="SSF51998">
    <property type="entry name" value="PFL-like glycyl radical enzymes"/>
    <property type="match status" value="1"/>
</dbReference>
<dbReference type="InterPro" id="IPR000788">
    <property type="entry name" value="RNR_lg_C"/>
</dbReference>
<dbReference type="EC" id="1.17.4.1" evidence="3"/>
<evidence type="ECO:0000256" key="11">
    <source>
        <dbReference type="ARBA" id="ARBA00033050"/>
    </source>
</evidence>
<evidence type="ECO:0000259" key="13">
    <source>
        <dbReference type="Pfam" id="PF02867"/>
    </source>
</evidence>
<dbReference type="GO" id="GO:0071897">
    <property type="term" value="P:DNA biosynthetic process"/>
    <property type="evidence" value="ECO:0007669"/>
    <property type="project" value="UniProtKB-KW"/>
</dbReference>
<keyword evidence="7" id="KW-0547">Nucleotide-binding</keyword>
<dbReference type="GO" id="GO:0004748">
    <property type="term" value="F:ribonucleoside-diphosphate reductase activity, thioredoxin disulfide as acceptor"/>
    <property type="evidence" value="ECO:0007669"/>
    <property type="project" value="UniProtKB-EC"/>
</dbReference>
<gene>
    <name evidence="15" type="primary">nrdJ2</name>
    <name evidence="15" type="ORF">AXFE_06030</name>
</gene>
<comment type="catalytic activity">
    <reaction evidence="12">
        <text>a 2'-deoxyribonucleoside 5'-diphosphate + [thioredoxin]-disulfide + H2O = a ribonucleoside 5'-diphosphate + [thioredoxin]-dithiol</text>
        <dbReference type="Rhea" id="RHEA:23252"/>
        <dbReference type="Rhea" id="RHEA-COMP:10698"/>
        <dbReference type="Rhea" id="RHEA-COMP:10700"/>
        <dbReference type="ChEBI" id="CHEBI:15377"/>
        <dbReference type="ChEBI" id="CHEBI:29950"/>
        <dbReference type="ChEBI" id="CHEBI:50058"/>
        <dbReference type="ChEBI" id="CHEBI:57930"/>
        <dbReference type="ChEBI" id="CHEBI:73316"/>
        <dbReference type="EC" id="1.17.4.1"/>
    </reaction>
</comment>
<evidence type="ECO:0000256" key="12">
    <source>
        <dbReference type="ARBA" id="ARBA00047754"/>
    </source>
</evidence>
<accession>A0A0D8HKR8</accession>
<comment type="cofactor">
    <cofactor evidence="1">
        <name>adenosylcob(III)alamin</name>
        <dbReference type="ChEBI" id="CHEBI:18408"/>
    </cofactor>
</comment>
<evidence type="ECO:0000256" key="4">
    <source>
        <dbReference type="ARBA" id="ARBA00014409"/>
    </source>
</evidence>
<evidence type="ECO:0000256" key="1">
    <source>
        <dbReference type="ARBA" id="ARBA00001922"/>
    </source>
</evidence>
<organism evidence="15 16">
    <name type="scientific">Acidithrix ferrooxidans</name>
    <dbReference type="NCBI Taxonomy" id="1280514"/>
    <lineage>
        <taxon>Bacteria</taxon>
        <taxon>Bacillati</taxon>
        <taxon>Actinomycetota</taxon>
        <taxon>Acidimicrobiia</taxon>
        <taxon>Acidimicrobiales</taxon>
        <taxon>Acidimicrobiaceae</taxon>
        <taxon>Acidithrix</taxon>
    </lineage>
</organism>
<protein>
    <recommendedName>
        <fullName evidence="4">Vitamin B12-dependent ribonucleotide reductase</fullName>
        <ecNumber evidence="3">1.17.4.1</ecNumber>
    </recommendedName>
    <alternativeName>
        <fullName evidence="11">Ribonucleoside-diphosphate reductase NrdJ</fullName>
    </alternativeName>
</protein>
<dbReference type="InterPro" id="IPR050862">
    <property type="entry name" value="RdRp_reductase_class-2"/>
</dbReference>
<reference evidence="15 16" key="1">
    <citation type="submission" date="2015-01" db="EMBL/GenBank/DDBJ databases">
        <title>Draft genome of the acidophilic iron oxidizer Acidithrix ferrooxidans strain Py-F3.</title>
        <authorList>
            <person name="Poehlein A."/>
            <person name="Eisen S."/>
            <person name="Schloemann M."/>
            <person name="Johnson B.D."/>
            <person name="Daniel R."/>
            <person name="Muehling M."/>
        </authorList>
    </citation>
    <scope>NUCLEOTIDE SEQUENCE [LARGE SCALE GENOMIC DNA]</scope>
    <source>
        <strain evidence="15 16">Py-F3</strain>
    </source>
</reference>
<dbReference type="GO" id="GO:0031419">
    <property type="term" value="F:cobalamin binding"/>
    <property type="evidence" value="ECO:0007669"/>
    <property type="project" value="UniProtKB-KW"/>
</dbReference>
<keyword evidence="9" id="KW-0170">Cobalt</keyword>
<evidence type="ECO:0000256" key="8">
    <source>
        <dbReference type="ARBA" id="ARBA00023002"/>
    </source>
</evidence>
<dbReference type="PANTHER" id="PTHR43371:SF1">
    <property type="entry name" value="RIBONUCLEOSIDE-DIPHOSPHATE REDUCTASE"/>
    <property type="match status" value="1"/>
</dbReference>
<evidence type="ECO:0000313" key="16">
    <source>
        <dbReference type="Proteomes" id="UP000032360"/>
    </source>
</evidence>
<dbReference type="Pfam" id="PF02867">
    <property type="entry name" value="Ribonuc_red_lgC"/>
    <property type="match status" value="1"/>
</dbReference>
<evidence type="ECO:0000256" key="7">
    <source>
        <dbReference type="ARBA" id="ARBA00022741"/>
    </source>
</evidence>
<comment type="function">
    <text evidence="10">Catalyzes the reduction of ribonucleotides to deoxyribonucleotides. May function to provide a pool of deoxyribonucleotide precursors for DNA repair during oxygen limitation and/or for immediate growth after restoration of oxygen.</text>
</comment>
<evidence type="ECO:0000313" key="15">
    <source>
        <dbReference type="EMBL" id="KJF18523.1"/>
    </source>
</evidence>
<dbReference type="Pfam" id="PF12637">
    <property type="entry name" value="TSCPD"/>
    <property type="match status" value="1"/>
</dbReference>
<dbReference type="EMBL" id="JXYS01000014">
    <property type="protein sequence ID" value="KJF18523.1"/>
    <property type="molecule type" value="Genomic_DNA"/>
</dbReference>
<comment type="caution">
    <text evidence="15">The sequence shown here is derived from an EMBL/GenBank/DDBJ whole genome shotgun (WGS) entry which is preliminary data.</text>
</comment>
<dbReference type="PANTHER" id="PTHR43371">
    <property type="entry name" value="VITAMIN B12-DEPENDENT RIBONUCLEOTIDE REDUCTASE"/>
    <property type="match status" value="1"/>
</dbReference>
<dbReference type="PATRIC" id="fig|1280514.3.peg.808"/>